<organism evidence="8 9">
    <name type="scientific">Platanthera guangdongensis</name>
    <dbReference type="NCBI Taxonomy" id="2320717"/>
    <lineage>
        <taxon>Eukaryota</taxon>
        <taxon>Viridiplantae</taxon>
        <taxon>Streptophyta</taxon>
        <taxon>Embryophyta</taxon>
        <taxon>Tracheophyta</taxon>
        <taxon>Spermatophyta</taxon>
        <taxon>Magnoliopsida</taxon>
        <taxon>Liliopsida</taxon>
        <taxon>Asparagales</taxon>
        <taxon>Orchidaceae</taxon>
        <taxon>Orchidoideae</taxon>
        <taxon>Orchideae</taxon>
        <taxon>Orchidinae</taxon>
        <taxon>Platanthera</taxon>
    </lineage>
</organism>
<evidence type="ECO:0000256" key="2">
    <source>
        <dbReference type="ARBA" id="ARBA00023127"/>
    </source>
</evidence>
<dbReference type="SMART" id="SM00385">
    <property type="entry name" value="CYCLIN"/>
    <property type="match status" value="1"/>
</dbReference>
<keyword evidence="3" id="KW-0131">Cell cycle</keyword>
<gene>
    <name evidence="8" type="primary">CYCD2-2</name>
    <name evidence="8" type="ORF">KSP40_PGU010053</name>
</gene>
<dbReference type="CDD" id="cd20544">
    <property type="entry name" value="CYCLIN_AtCycD-like_rpt2"/>
    <property type="match status" value="1"/>
</dbReference>
<comment type="similarity">
    <text evidence="4">Belongs to the cyclin family.</text>
</comment>
<dbReference type="SUPFAM" id="SSF47954">
    <property type="entry name" value="Cyclin-like"/>
    <property type="match status" value="2"/>
</dbReference>
<accession>A0ABR2N5C8</accession>
<keyword evidence="1" id="KW-0132">Cell division</keyword>
<dbReference type="Pfam" id="PF00134">
    <property type="entry name" value="Cyclin_N"/>
    <property type="match status" value="1"/>
</dbReference>
<evidence type="ECO:0000259" key="7">
    <source>
        <dbReference type="SMART" id="SM01332"/>
    </source>
</evidence>
<comment type="caution">
    <text evidence="8">The sequence shown here is derived from an EMBL/GenBank/DDBJ whole genome shotgun (WGS) entry which is preliminary data.</text>
</comment>
<evidence type="ECO:0000256" key="4">
    <source>
        <dbReference type="RuleBase" id="RU000383"/>
    </source>
</evidence>
<evidence type="ECO:0000256" key="5">
    <source>
        <dbReference type="SAM" id="MobiDB-lite"/>
    </source>
</evidence>
<name>A0ABR2N5C8_9ASPA</name>
<dbReference type="InterPro" id="IPR036915">
    <property type="entry name" value="Cyclin-like_sf"/>
</dbReference>
<dbReference type="Pfam" id="PF02984">
    <property type="entry name" value="Cyclin_C"/>
    <property type="match status" value="1"/>
</dbReference>
<dbReference type="SMART" id="SM01332">
    <property type="entry name" value="Cyclin_C"/>
    <property type="match status" value="1"/>
</dbReference>
<feature type="domain" description="Cyclin C-terminal" evidence="7">
    <location>
        <begin position="197"/>
        <end position="304"/>
    </location>
</feature>
<evidence type="ECO:0000259" key="6">
    <source>
        <dbReference type="SMART" id="SM00385"/>
    </source>
</evidence>
<evidence type="ECO:0000313" key="8">
    <source>
        <dbReference type="EMBL" id="KAK8971351.1"/>
    </source>
</evidence>
<feature type="domain" description="Cyclin-like" evidence="6">
    <location>
        <begin position="99"/>
        <end position="188"/>
    </location>
</feature>
<dbReference type="InterPro" id="IPR048258">
    <property type="entry name" value="Cyclins_cyclin-box"/>
</dbReference>
<evidence type="ECO:0000313" key="9">
    <source>
        <dbReference type="Proteomes" id="UP001412067"/>
    </source>
</evidence>
<dbReference type="Gene3D" id="1.10.472.10">
    <property type="entry name" value="Cyclin-like"/>
    <property type="match status" value="2"/>
</dbReference>
<evidence type="ECO:0000256" key="1">
    <source>
        <dbReference type="ARBA" id="ARBA00022618"/>
    </source>
</evidence>
<dbReference type="InterPro" id="IPR004367">
    <property type="entry name" value="Cyclin_C-dom"/>
</dbReference>
<dbReference type="InterPro" id="IPR006671">
    <property type="entry name" value="Cyclin_N"/>
</dbReference>
<dbReference type="InterPro" id="IPR039361">
    <property type="entry name" value="Cyclin"/>
</dbReference>
<keyword evidence="2 4" id="KW-0195">Cyclin</keyword>
<evidence type="ECO:0000256" key="3">
    <source>
        <dbReference type="ARBA" id="ARBA00023306"/>
    </source>
</evidence>
<dbReference type="Proteomes" id="UP001412067">
    <property type="component" value="Unassembled WGS sequence"/>
</dbReference>
<dbReference type="PROSITE" id="PS00292">
    <property type="entry name" value="CYCLINS"/>
    <property type="match status" value="1"/>
</dbReference>
<dbReference type="InterPro" id="IPR013763">
    <property type="entry name" value="Cyclin-like_dom"/>
</dbReference>
<proteinExistence type="inferred from homology"/>
<reference evidence="8 9" key="1">
    <citation type="journal article" date="2022" name="Nat. Plants">
        <title>Genomes of leafy and leafless Platanthera orchids illuminate the evolution of mycoheterotrophy.</title>
        <authorList>
            <person name="Li M.H."/>
            <person name="Liu K.W."/>
            <person name="Li Z."/>
            <person name="Lu H.C."/>
            <person name="Ye Q.L."/>
            <person name="Zhang D."/>
            <person name="Wang J.Y."/>
            <person name="Li Y.F."/>
            <person name="Zhong Z.M."/>
            <person name="Liu X."/>
            <person name="Yu X."/>
            <person name="Liu D.K."/>
            <person name="Tu X.D."/>
            <person name="Liu B."/>
            <person name="Hao Y."/>
            <person name="Liao X.Y."/>
            <person name="Jiang Y.T."/>
            <person name="Sun W.H."/>
            <person name="Chen J."/>
            <person name="Chen Y.Q."/>
            <person name="Ai Y."/>
            <person name="Zhai J.W."/>
            <person name="Wu S.S."/>
            <person name="Zhou Z."/>
            <person name="Hsiao Y.Y."/>
            <person name="Wu W.L."/>
            <person name="Chen Y.Y."/>
            <person name="Lin Y.F."/>
            <person name="Hsu J.L."/>
            <person name="Li C.Y."/>
            <person name="Wang Z.W."/>
            <person name="Zhao X."/>
            <person name="Zhong W.Y."/>
            <person name="Ma X.K."/>
            <person name="Ma L."/>
            <person name="Huang J."/>
            <person name="Chen G.Z."/>
            <person name="Huang M.Z."/>
            <person name="Huang L."/>
            <person name="Peng D.H."/>
            <person name="Luo Y.B."/>
            <person name="Zou S.Q."/>
            <person name="Chen S.P."/>
            <person name="Lan S."/>
            <person name="Tsai W.C."/>
            <person name="Van de Peer Y."/>
            <person name="Liu Z.J."/>
        </authorList>
    </citation>
    <scope>NUCLEOTIDE SEQUENCE [LARGE SCALE GENOMIC DNA]</scope>
    <source>
        <strain evidence="8">Lor288</strain>
    </source>
</reference>
<dbReference type="EMBL" id="JBBWWR010000001">
    <property type="protein sequence ID" value="KAK8971351.1"/>
    <property type="molecule type" value="Genomic_DNA"/>
</dbReference>
<protein>
    <submittedName>
        <fullName evidence="8">Cyclin-D2-2</fullName>
    </submittedName>
</protein>
<sequence>MGVAYQNASSILLCGEDNSFVGDAEEMGTVGEAQASIRREISGQIVGFRDSTRMVFPLQSEECLNDLLEKETDHLPAADYAERLMNGALDVSSRKDAVDWIQKAHAYYGFGSMSAYLSVNYLDRFVSAHDLPQGKAWMMQLLAVACLSLAIKMEETEVPLSVDLQQIVNAKYVFEAKAIQRMELLVLSKLKWRMKAATPFSFIEYFMHKFNNGTDPKEHEINHCVELILSTIRGIYFLEFKPSEVAAASTISALSDTGSVPVEKYLNGVSIVDKVKVMECYEALQHLRYMEERYPRPASSMPQSPIGVLDAVCLSCNNSDETISSSNENSQNNSPASKKRKLSCTSAS</sequence>
<feature type="compositionally biased region" description="Low complexity" evidence="5">
    <location>
        <begin position="324"/>
        <end position="336"/>
    </location>
</feature>
<feature type="region of interest" description="Disordered" evidence="5">
    <location>
        <begin position="322"/>
        <end position="348"/>
    </location>
</feature>
<keyword evidence="9" id="KW-1185">Reference proteome</keyword>
<dbReference type="PANTHER" id="PTHR10177">
    <property type="entry name" value="CYCLINS"/>
    <property type="match status" value="1"/>
</dbReference>
<dbReference type="CDD" id="cd20543">
    <property type="entry name" value="CYCLIN_AtCycD-like_rpt1"/>
    <property type="match status" value="1"/>
</dbReference>